<keyword evidence="1 4" id="KW-0808">Transferase</keyword>
<organism evidence="4">
    <name type="scientific">Levilinea saccharolytica</name>
    <dbReference type="NCBI Taxonomy" id="229921"/>
    <lineage>
        <taxon>Bacteria</taxon>
        <taxon>Bacillati</taxon>
        <taxon>Chloroflexota</taxon>
        <taxon>Anaerolineae</taxon>
        <taxon>Anaerolineales</taxon>
        <taxon>Anaerolineaceae</taxon>
        <taxon>Levilinea</taxon>
    </lineage>
</organism>
<dbReference type="PANTHER" id="PTHR43877:SF2">
    <property type="entry name" value="AMINOALKYLPHOSPHONATE N-ACETYLTRANSFERASE-RELATED"/>
    <property type="match status" value="1"/>
</dbReference>
<dbReference type="SUPFAM" id="SSF55729">
    <property type="entry name" value="Acyl-CoA N-acyltransferases (Nat)"/>
    <property type="match status" value="1"/>
</dbReference>
<evidence type="ECO:0000256" key="1">
    <source>
        <dbReference type="ARBA" id="ARBA00022679"/>
    </source>
</evidence>
<proteinExistence type="predicted"/>
<dbReference type="InterPro" id="IPR050832">
    <property type="entry name" value="Bact_Acetyltransf"/>
</dbReference>
<dbReference type="Pfam" id="PF00583">
    <property type="entry name" value="Acetyltransf_1"/>
    <property type="match status" value="1"/>
</dbReference>
<dbReference type="Gene3D" id="3.40.630.30">
    <property type="match status" value="1"/>
</dbReference>
<dbReference type="EMBL" id="DF967975">
    <property type="protein sequence ID" value="GAP19778.1"/>
    <property type="molecule type" value="Genomic_DNA"/>
</dbReference>
<sequence length="179" mass="20711">MPIQIQPLTAANLGDARRVNSQYEVTQRLVLRLEGGRLRYRVEPVSPTYFKDYHADPACPEDYVDTPDRTWLLAYAGGQVVGEIRLERWWNEFAYIHLIAVEPEMRQAGVGTALLDAAKNWARDHQHVGLMLETQDDNVPACRLYERSGFELGGFDRYVYRAMRPGTREIALYWYCWVG</sequence>
<dbReference type="CDD" id="cd04301">
    <property type="entry name" value="NAT_SF"/>
    <property type="match status" value="1"/>
</dbReference>
<evidence type="ECO:0000259" key="3">
    <source>
        <dbReference type="PROSITE" id="PS51186"/>
    </source>
</evidence>
<dbReference type="GO" id="GO:0016747">
    <property type="term" value="F:acyltransferase activity, transferring groups other than amino-acyl groups"/>
    <property type="evidence" value="ECO:0007669"/>
    <property type="project" value="InterPro"/>
</dbReference>
<evidence type="ECO:0000313" key="5">
    <source>
        <dbReference type="EMBL" id="KPL87397.1"/>
    </source>
</evidence>
<accession>A0A0M8JR66</accession>
<dbReference type="PRINTS" id="PR01754">
    <property type="entry name" value="SACTRNSFRASE"/>
</dbReference>
<keyword evidence="6" id="KW-1185">Reference proteome</keyword>
<dbReference type="Proteomes" id="UP000050501">
    <property type="component" value="Unassembled WGS sequence"/>
</dbReference>
<reference evidence="4" key="1">
    <citation type="journal article" date="2015" name="Genome Announc.">
        <title>Draft Genome Sequences of Anaerolinea thermolimosa IMO-1, Bellilinea caldifistulae GOMI-1, Leptolinea tardivitalis YMTK-2, Levilinea saccharolytica KIBI-1, Longilinea arvoryzae KOME-1, Previously Described as Members of the Class Anaerolineae (Chloroflexi).</title>
        <authorList>
            <person name="Matsuura N."/>
            <person name="Tourlousse M.D."/>
            <person name="Ohashi A."/>
            <person name="Hugenholtz P."/>
            <person name="Sekiguchi Y."/>
        </authorList>
    </citation>
    <scope>NUCLEOTIDE SEQUENCE</scope>
    <source>
        <strain evidence="4">KIBI-1</strain>
    </source>
</reference>
<dbReference type="AlphaFoldDB" id="A0A0M8JR66"/>
<feature type="domain" description="N-acetyltransferase" evidence="3">
    <location>
        <begin position="29"/>
        <end position="179"/>
    </location>
</feature>
<reference evidence="5 6" key="2">
    <citation type="submission" date="2015-07" db="EMBL/GenBank/DDBJ databases">
        <title>Genome sequence of Levilinea saccharolytica DSM 16555.</title>
        <authorList>
            <person name="Hemp J."/>
            <person name="Ward L.M."/>
            <person name="Pace L.A."/>
            <person name="Fischer W.W."/>
        </authorList>
    </citation>
    <scope>NUCLEOTIDE SEQUENCE [LARGE SCALE GENOMIC DNA]</scope>
    <source>
        <strain evidence="5 6">KIBI-1</strain>
    </source>
</reference>
<dbReference type="PROSITE" id="PS51186">
    <property type="entry name" value="GNAT"/>
    <property type="match status" value="1"/>
</dbReference>
<dbReference type="PANTHER" id="PTHR43877">
    <property type="entry name" value="AMINOALKYLPHOSPHONATE N-ACETYLTRANSFERASE-RELATED-RELATED"/>
    <property type="match status" value="1"/>
</dbReference>
<dbReference type="STRING" id="229921.ADN01_04305"/>
<evidence type="ECO:0000313" key="4">
    <source>
        <dbReference type="EMBL" id="GAP19778.1"/>
    </source>
</evidence>
<dbReference type="InterPro" id="IPR008125">
    <property type="entry name" value="Streptothricin_AcTrfase"/>
</dbReference>
<name>A0A0M8JR66_9CHLR</name>
<dbReference type="InterPro" id="IPR016181">
    <property type="entry name" value="Acyl_CoA_acyltransferase"/>
</dbReference>
<keyword evidence="2" id="KW-0012">Acyltransferase</keyword>
<evidence type="ECO:0000256" key="2">
    <source>
        <dbReference type="ARBA" id="ARBA00023315"/>
    </source>
</evidence>
<evidence type="ECO:0000313" key="6">
    <source>
        <dbReference type="Proteomes" id="UP000050501"/>
    </source>
</evidence>
<gene>
    <name evidence="5" type="ORF">ADN01_04305</name>
    <name evidence="4" type="ORF">LSAC_03690</name>
</gene>
<dbReference type="RefSeq" id="WP_062420025.1">
    <property type="nucleotide sequence ID" value="NZ_BBXZ01000194.1"/>
</dbReference>
<dbReference type="EMBL" id="LGCM01000019">
    <property type="protein sequence ID" value="KPL87397.1"/>
    <property type="molecule type" value="Genomic_DNA"/>
</dbReference>
<protein>
    <submittedName>
        <fullName evidence="4">Acetyltransferase</fullName>
    </submittedName>
</protein>
<dbReference type="InterPro" id="IPR000182">
    <property type="entry name" value="GNAT_dom"/>
</dbReference>
<dbReference type="OrthoDB" id="9803233at2"/>